<evidence type="ECO:0000256" key="5">
    <source>
        <dbReference type="RuleBase" id="RU363019"/>
    </source>
</evidence>
<keyword evidence="3 5" id="KW-0413">Isomerase</keyword>
<reference evidence="7 8" key="1">
    <citation type="journal article" date="2011" name="Nature">
        <title>A high-resolution map of human evolutionary constraint using 29 mammals.</title>
        <authorList>
            <person name="Lindblad-Toh K."/>
            <person name="Garber M."/>
            <person name="Zuk O."/>
            <person name="Lin M.F."/>
            <person name="Parker B.J."/>
            <person name="Washietl S."/>
            <person name="Kheradpour P."/>
            <person name="Ernst J."/>
            <person name="Jordan G."/>
            <person name="Mauceli E."/>
            <person name="Ward L.D."/>
            <person name="Lowe C.B."/>
            <person name="Holloway A.K."/>
            <person name="Clamp M."/>
            <person name="Gnerre S."/>
            <person name="Alfoldi J."/>
            <person name="Beal K."/>
            <person name="Chang J."/>
            <person name="Clawson H."/>
            <person name="Cuff J."/>
            <person name="Di Palma F."/>
            <person name="Fitzgerald S."/>
            <person name="Flicek P."/>
            <person name="Guttman M."/>
            <person name="Hubisz M.J."/>
            <person name="Jaffe D.B."/>
            <person name="Jungreis I."/>
            <person name="Kent W.J."/>
            <person name="Kostka D."/>
            <person name="Lara M."/>
            <person name="Martins A.L."/>
            <person name="Massingham T."/>
            <person name="Moltke I."/>
            <person name="Raney B.J."/>
            <person name="Rasmussen M.D."/>
            <person name="Robinson J."/>
            <person name="Stark A."/>
            <person name="Vilella A.J."/>
            <person name="Wen J."/>
            <person name="Xie X."/>
            <person name="Zody M.C."/>
            <person name="Baldwin J."/>
            <person name="Bloom T."/>
            <person name="Chin C.W."/>
            <person name="Heiman D."/>
            <person name="Nicol R."/>
            <person name="Nusbaum C."/>
            <person name="Young S."/>
            <person name="Wilkinson J."/>
            <person name="Worley K.C."/>
            <person name="Kovar C.L."/>
            <person name="Muzny D.M."/>
            <person name="Gibbs R.A."/>
            <person name="Cree A."/>
            <person name="Dihn H.H."/>
            <person name="Fowler G."/>
            <person name="Jhangiani S."/>
            <person name="Joshi V."/>
            <person name="Lee S."/>
            <person name="Lewis L.R."/>
            <person name="Nazareth L.V."/>
            <person name="Okwuonu G."/>
            <person name="Santibanez J."/>
            <person name="Warren W.C."/>
            <person name="Mardis E.R."/>
            <person name="Weinstock G.M."/>
            <person name="Wilson R.K."/>
            <person name="Delehaunty K."/>
            <person name="Dooling D."/>
            <person name="Fronik C."/>
            <person name="Fulton L."/>
            <person name="Fulton B."/>
            <person name="Graves T."/>
            <person name="Minx P."/>
            <person name="Sodergren E."/>
            <person name="Birney E."/>
            <person name="Margulies E.H."/>
            <person name="Herrero J."/>
            <person name="Green E.D."/>
            <person name="Haussler D."/>
            <person name="Siepel A."/>
            <person name="Goldman N."/>
            <person name="Pollard K.S."/>
            <person name="Pedersen J.S."/>
            <person name="Lander E.S."/>
            <person name="Kellis M."/>
        </authorList>
    </citation>
    <scope>NUCLEOTIDE SEQUENCE [LARGE SCALE GENOMIC DNA]</scope>
    <source>
        <strain evidence="7 8">Thorbecke inbred</strain>
    </source>
</reference>
<dbReference type="PROSITE" id="PS00170">
    <property type="entry name" value="CSA_PPIASE_1"/>
    <property type="match status" value="1"/>
</dbReference>
<dbReference type="EMBL" id="AAGW02028131">
    <property type="status" value="NOT_ANNOTATED_CDS"/>
    <property type="molecule type" value="Genomic_DNA"/>
</dbReference>
<feature type="chain" id="PRO_5023969787" description="Peptidyl-prolyl cis-trans isomerase" evidence="5">
    <location>
        <begin position="29"/>
        <end position="244"/>
    </location>
</feature>
<evidence type="ECO:0000256" key="2">
    <source>
        <dbReference type="ARBA" id="ARBA00023110"/>
    </source>
</evidence>
<dbReference type="InterPro" id="IPR029000">
    <property type="entry name" value="Cyclophilin-like_dom_sf"/>
</dbReference>
<dbReference type="Gene3D" id="2.40.100.10">
    <property type="entry name" value="Cyclophilin-like"/>
    <property type="match status" value="1"/>
</dbReference>
<comment type="function">
    <text evidence="4">PPIase that catalyzes the cis-trans isomerization of proline imidic peptide bonds in oligopeptides and may therefore assist protein folding.</text>
</comment>
<comment type="function">
    <text evidence="5">PPIases accelerate the folding of proteins. It catalyzes the cis-trans isomerization of proline imidic peptide bonds in oligopeptides.</text>
</comment>
<sequence length="244" mass="25942">MGPGARLLLPLALCVGLGELVLPAGASGVRRRGPSVTAKVFFDVRIGDKDVGRIVIGLFGKVVPKTVENFIALATGERGYGYKGSSFHRVIKDFMIQGGDFTAGDGTGGVSIYGETFPDENFKLKHYGIGWVSMANAGPDTNGSQFFITLTKPTWLDGKHVVFGKVIDGMTVVHSIELQATDSHGGGTTAPSPLSVPACTPQRQLTVTGPCGTYAGSSKSSWKPCIKKNLHLHYKVGEEEKKFI</sequence>
<dbReference type="PANTHER" id="PTHR11071">
    <property type="entry name" value="PEPTIDYL-PROLYL CIS-TRANS ISOMERASE"/>
    <property type="match status" value="1"/>
</dbReference>
<gene>
    <name evidence="7" type="primary">PPIC</name>
</gene>
<dbReference type="FunFam" id="2.40.100.10:FF:000001">
    <property type="entry name" value="Peptidyl-prolyl cis-trans isomerase"/>
    <property type="match status" value="1"/>
</dbReference>
<dbReference type="SMR" id="A0A5F9CIT9"/>
<dbReference type="GO" id="GO:0005737">
    <property type="term" value="C:cytoplasm"/>
    <property type="evidence" value="ECO:0007669"/>
    <property type="project" value="TreeGrafter"/>
</dbReference>
<keyword evidence="5" id="KW-0732">Signal</keyword>
<accession>A0A5F9CIT9</accession>
<dbReference type="Bgee" id="ENSOCUG00000012053">
    <property type="expression patterns" value="Expressed in left lung and 16 other cell types or tissues"/>
</dbReference>
<dbReference type="Pfam" id="PF00160">
    <property type="entry name" value="Pro_isomerase"/>
    <property type="match status" value="1"/>
</dbReference>
<comment type="catalytic activity">
    <reaction evidence="1 5">
        <text>[protein]-peptidylproline (omega=180) = [protein]-peptidylproline (omega=0)</text>
        <dbReference type="Rhea" id="RHEA:16237"/>
        <dbReference type="Rhea" id="RHEA-COMP:10747"/>
        <dbReference type="Rhea" id="RHEA-COMP:10748"/>
        <dbReference type="ChEBI" id="CHEBI:83833"/>
        <dbReference type="ChEBI" id="CHEBI:83834"/>
        <dbReference type="EC" id="5.2.1.8"/>
    </reaction>
</comment>
<dbReference type="GeneTree" id="ENSGT00940000159786"/>
<dbReference type="InterPro" id="IPR002130">
    <property type="entry name" value="Cyclophilin-type_PPIase_dom"/>
</dbReference>
<evidence type="ECO:0000256" key="1">
    <source>
        <dbReference type="ARBA" id="ARBA00000971"/>
    </source>
</evidence>
<dbReference type="GO" id="GO:0006457">
    <property type="term" value="P:protein folding"/>
    <property type="evidence" value="ECO:0007669"/>
    <property type="project" value="InterPro"/>
</dbReference>
<dbReference type="Ensembl" id="ENSOCUT00000052290.1">
    <property type="protein sequence ID" value="ENSOCUP00000033414.1"/>
    <property type="gene ID" value="ENSOCUG00000012053.3"/>
</dbReference>
<dbReference type="PANTHER" id="PTHR11071:SF11">
    <property type="entry name" value="PEPTIDYL-PROLYL CIS-TRANS ISOMERASE C"/>
    <property type="match status" value="1"/>
</dbReference>
<dbReference type="Proteomes" id="UP000001811">
    <property type="component" value="Chromosome 3"/>
</dbReference>
<evidence type="ECO:0000313" key="7">
    <source>
        <dbReference type="Ensembl" id="ENSOCUP00000033414.1"/>
    </source>
</evidence>
<keyword evidence="8" id="KW-1185">Reference proteome</keyword>
<dbReference type="EMBL" id="AAGW02028132">
    <property type="status" value="NOT_ANNOTATED_CDS"/>
    <property type="molecule type" value="Genomic_DNA"/>
</dbReference>
<dbReference type="GO" id="GO:0003755">
    <property type="term" value="F:peptidyl-prolyl cis-trans isomerase activity"/>
    <property type="evidence" value="ECO:0007669"/>
    <property type="project" value="UniProtKB-UniRule"/>
</dbReference>
<dbReference type="InterPro" id="IPR020892">
    <property type="entry name" value="Cyclophilin-type_PPIase_CS"/>
</dbReference>
<keyword evidence="2 5" id="KW-0697">Rotamase</keyword>
<dbReference type="FunCoup" id="A0A5F9CIT9">
    <property type="interactions" value="523"/>
</dbReference>
<proteinExistence type="inferred from homology"/>
<feature type="signal peptide" evidence="5">
    <location>
        <begin position="1"/>
        <end position="28"/>
    </location>
</feature>
<evidence type="ECO:0000256" key="4">
    <source>
        <dbReference type="ARBA" id="ARBA00037532"/>
    </source>
</evidence>
<organism evidence="7 8">
    <name type="scientific">Oryctolagus cuniculus</name>
    <name type="common">Rabbit</name>
    <dbReference type="NCBI Taxonomy" id="9986"/>
    <lineage>
        <taxon>Eukaryota</taxon>
        <taxon>Metazoa</taxon>
        <taxon>Chordata</taxon>
        <taxon>Craniata</taxon>
        <taxon>Vertebrata</taxon>
        <taxon>Euteleostomi</taxon>
        <taxon>Mammalia</taxon>
        <taxon>Eutheria</taxon>
        <taxon>Euarchontoglires</taxon>
        <taxon>Glires</taxon>
        <taxon>Lagomorpha</taxon>
        <taxon>Leporidae</taxon>
        <taxon>Oryctolagus</taxon>
    </lineage>
</organism>
<dbReference type="EMBL" id="AAGW02028133">
    <property type="status" value="NOT_ANNOTATED_CDS"/>
    <property type="molecule type" value="Genomic_DNA"/>
</dbReference>
<name>A0A5F9CIT9_RABIT</name>
<dbReference type="PROSITE" id="PS50072">
    <property type="entry name" value="CSA_PPIASE_2"/>
    <property type="match status" value="1"/>
</dbReference>
<dbReference type="AlphaFoldDB" id="A0A5F9CIT9"/>
<evidence type="ECO:0000256" key="3">
    <source>
        <dbReference type="ARBA" id="ARBA00023235"/>
    </source>
</evidence>
<dbReference type="PRINTS" id="PR00153">
    <property type="entry name" value="CSAPPISMRASE"/>
</dbReference>
<reference evidence="7" key="3">
    <citation type="submission" date="2025-09" db="UniProtKB">
        <authorList>
            <consortium name="Ensembl"/>
        </authorList>
    </citation>
    <scope>IDENTIFICATION</scope>
    <source>
        <strain evidence="7">Thorbecke</strain>
    </source>
</reference>
<dbReference type="EC" id="5.2.1.8" evidence="5"/>
<evidence type="ECO:0000313" key="8">
    <source>
        <dbReference type="Proteomes" id="UP000001811"/>
    </source>
</evidence>
<feature type="domain" description="PPIase cyclophilin-type" evidence="6">
    <location>
        <begin position="41"/>
        <end position="201"/>
    </location>
</feature>
<dbReference type="InParanoid" id="A0A5F9CIT9"/>
<reference evidence="7" key="2">
    <citation type="submission" date="2025-08" db="UniProtKB">
        <authorList>
            <consortium name="Ensembl"/>
        </authorList>
    </citation>
    <scope>IDENTIFICATION</scope>
    <source>
        <strain evidence="7">Thorbecke</strain>
    </source>
</reference>
<comment type="similarity">
    <text evidence="5">Belongs to the cyclophilin-type PPIase family.</text>
</comment>
<dbReference type="SUPFAM" id="SSF50891">
    <property type="entry name" value="Cyclophilin-like"/>
    <property type="match status" value="1"/>
</dbReference>
<dbReference type="STRING" id="9986.ENSOCUP00000033414"/>
<evidence type="ECO:0000259" key="6">
    <source>
        <dbReference type="PROSITE" id="PS50072"/>
    </source>
</evidence>
<protein>
    <recommendedName>
        <fullName evidence="5">Peptidyl-prolyl cis-trans isomerase</fullName>
        <shortName evidence="5">PPIase</shortName>
        <ecNumber evidence="5">5.2.1.8</ecNumber>
    </recommendedName>
</protein>
<dbReference type="GO" id="GO:0016018">
    <property type="term" value="F:cyclosporin A binding"/>
    <property type="evidence" value="ECO:0007669"/>
    <property type="project" value="TreeGrafter"/>
</dbReference>